<feature type="non-terminal residue" evidence="2">
    <location>
        <position position="361"/>
    </location>
</feature>
<dbReference type="EMBL" id="JBAHYK010001374">
    <property type="protein sequence ID" value="KAL0568284.1"/>
    <property type="molecule type" value="Genomic_DNA"/>
</dbReference>
<evidence type="ECO:0000313" key="3">
    <source>
        <dbReference type="Proteomes" id="UP001465976"/>
    </source>
</evidence>
<feature type="compositionally biased region" description="Low complexity" evidence="1">
    <location>
        <begin position="291"/>
        <end position="305"/>
    </location>
</feature>
<gene>
    <name evidence="2" type="ORF">V5O48_013703</name>
</gene>
<sequence>MKANTRPSMVKDKAYTQLSEYFNLYIDEDVPYFPEDKLKLCRALLCVDSIKKGTPGVPPGIAQMSQDTIKCCLKIQLETERRFNRYNAVAEVQSPLVRNSRTGDDSYVLLFQTKKLFNLHATRGSTMDSLSVDPFEHDEISPSVVKQSRINEMLADGNIDDPLFLDDLSDPRGLWENTIRGLNAYRSILVDKPKIYDTNGSLIHPSNYAEEILDGQLLLAECSLTMWNFAGSKTKPRKTGSFASKEPTNGRVYHITIEELHLLDLEPDEHKARLVDQLRGGESRDGDDGETGTSAPVSRAGSSSSTEKSVDEDANMADVEASLAEDGTNRVDPGLSGSMHAPNNTVAITGKRGHAGDEEMP</sequence>
<comment type="caution">
    <text evidence="2">The sequence shown here is derived from an EMBL/GenBank/DDBJ whole genome shotgun (WGS) entry which is preliminary data.</text>
</comment>
<feature type="region of interest" description="Disordered" evidence="1">
    <location>
        <begin position="279"/>
        <end position="361"/>
    </location>
</feature>
<evidence type="ECO:0000256" key="1">
    <source>
        <dbReference type="SAM" id="MobiDB-lite"/>
    </source>
</evidence>
<protein>
    <submittedName>
        <fullName evidence="2">Uncharacterized protein</fullName>
    </submittedName>
</protein>
<reference evidence="2 3" key="1">
    <citation type="submission" date="2024-02" db="EMBL/GenBank/DDBJ databases">
        <title>A draft genome for the cacao thread blight pathogen Marasmius crinis-equi.</title>
        <authorList>
            <person name="Cohen S.P."/>
            <person name="Baruah I.K."/>
            <person name="Amoako-Attah I."/>
            <person name="Bukari Y."/>
            <person name="Meinhardt L.W."/>
            <person name="Bailey B.A."/>
        </authorList>
    </citation>
    <scope>NUCLEOTIDE SEQUENCE [LARGE SCALE GENOMIC DNA]</scope>
    <source>
        <strain evidence="2 3">GH-76</strain>
    </source>
</reference>
<keyword evidence="3" id="KW-1185">Reference proteome</keyword>
<dbReference type="Proteomes" id="UP001465976">
    <property type="component" value="Unassembled WGS sequence"/>
</dbReference>
<proteinExistence type="predicted"/>
<organism evidence="2 3">
    <name type="scientific">Marasmius crinis-equi</name>
    <dbReference type="NCBI Taxonomy" id="585013"/>
    <lineage>
        <taxon>Eukaryota</taxon>
        <taxon>Fungi</taxon>
        <taxon>Dikarya</taxon>
        <taxon>Basidiomycota</taxon>
        <taxon>Agaricomycotina</taxon>
        <taxon>Agaricomycetes</taxon>
        <taxon>Agaricomycetidae</taxon>
        <taxon>Agaricales</taxon>
        <taxon>Marasmiineae</taxon>
        <taxon>Marasmiaceae</taxon>
        <taxon>Marasmius</taxon>
    </lineage>
</organism>
<name>A0ABR3EZC3_9AGAR</name>
<accession>A0ABR3EZC3</accession>
<evidence type="ECO:0000313" key="2">
    <source>
        <dbReference type="EMBL" id="KAL0568284.1"/>
    </source>
</evidence>